<gene>
    <name evidence="1" type="ORF">AFUS01_LOCUS37835</name>
</gene>
<dbReference type="AlphaFoldDB" id="A0A8J2PFR9"/>
<protein>
    <submittedName>
        <fullName evidence="1">Uncharacterized protein</fullName>
    </submittedName>
</protein>
<organism evidence="1 2">
    <name type="scientific">Allacma fusca</name>
    <dbReference type="NCBI Taxonomy" id="39272"/>
    <lineage>
        <taxon>Eukaryota</taxon>
        <taxon>Metazoa</taxon>
        <taxon>Ecdysozoa</taxon>
        <taxon>Arthropoda</taxon>
        <taxon>Hexapoda</taxon>
        <taxon>Collembola</taxon>
        <taxon>Symphypleona</taxon>
        <taxon>Sminthuridae</taxon>
        <taxon>Allacma</taxon>
    </lineage>
</organism>
<reference evidence="1" key="1">
    <citation type="submission" date="2021-06" db="EMBL/GenBank/DDBJ databases">
        <authorList>
            <person name="Hodson N. C."/>
            <person name="Mongue J. A."/>
            <person name="Jaron S. K."/>
        </authorList>
    </citation>
    <scope>NUCLEOTIDE SEQUENCE</scope>
</reference>
<sequence length="83" mass="9753">MEARKERCEWAGIARFCFNLQKQSRRAHEANSSVTSDDPRRFEFSNKKKYFQPVCWKLTGRTSARFDSRLSLLLLAVLLQITL</sequence>
<dbReference type="Proteomes" id="UP000708208">
    <property type="component" value="Unassembled WGS sequence"/>
</dbReference>
<name>A0A8J2PFR9_9HEXA</name>
<accession>A0A8J2PFR9</accession>
<comment type="caution">
    <text evidence="1">The sequence shown here is derived from an EMBL/GenBank/DDBJ whole genome shotgun (WGS) entry which is preliminary data.</text>
</comment>
<dbReference type="EMBL" id="CAJVCH010545197">
    <property type="protein sequence ID" value="CAG7827877.1"/>
    <property type="molecule type" value="Genomic_DNA"/>
</dbReference>
<evidence type="ECO:0000313" key="1">
    <source>
        <dbReference type="EMBL" id="CAG7827877.1"/>
    </source>
</evidence>
<keyword evidence="2" id="KW-1185">Reference proteome</keyword>
<evidence type="ECO:0000313" key="2">
    <source>
        <dbReference type="Proteomes" id="UP000708208"/>
    </source>
</evidence>
<proteinExistence type="predicted"/>